<dbReference type="AlphaFoldDB" id="A0A0D3GHQ5"/>
<dbReference type="Proteomes" id="UP000026960">
    <property type="component" value="Chromosome 6"/>
</dbReference>
<dbReference type="HOGENOM" id="CLU_2835414_0_0_1"/>
<dbReference type="PANTHER" id="PTHR31506">
    <property type="entry name" value="BES1/BZR1 HOMOLOG PROTEIN 3-RELATED"/>
    <property type="match status" value="1"/>
</dbReference>
<keyword evidence="1" id="KW-1070">Brassinosteroid signaling pathway</keyword>
<dbReference type="Gramene" id="OBART06G18130.1">
    <property type="protein sequence ID" value="OBART06G18130.1"/>
    <property type="gene ID" value="OBART06G18130"/>
</dbReference>
<feature type="compositionally biased region" description="Basic and acidic residues" evidence="2">
    <location>
        <begin position="1"/>
        <end position="11"/>
    </location>
</feature>
<dbReference type="GO" id="GO:0003677">
    <property type="term" value="F:DNA binding"/>
    <property type="evidence" value="ECO:0007669"/>
    <property type="project" value="UniProtKB-UniRule"/>
</dbReference>
<organism evidence="3">
    <name type="scientific">Oryza barthii</name>
    <dbReference type="NCBI Taxonomy" id="65489"/>
    <lineage>
        <taxon>Eukaryota</taxon>
        <taxon>Viridiplantae</taxon>
        <taxon>Streptophyta</taxon>
        <taxon>Embryophyta</taxon>
        <taxon>Tracheophyta</taxon>
        <taxon>Spermatophyta</taxon>
        <taxon>Magnoliopsida</taxon>
        <taxon>Liliopsida</taxon>
        <taxon>Poales</taxon>
        <taxon>Poaceae</taxon>
        <taxon>BOP clade</taxon>
        <taxon>Oryzoideae</taxon>
        <taxon>Oryzeae</taxon>
        <taxon>Oryzinae</taxon>
        <taxon>Oryza</taxon>
    </lineage>
</organism>
<dbReference type="InterPro" id="IPR033264">
    <property type="entry name" value="BZR"/>
</dbReference>
<proteinExistence type="inferred from homology"/>
<keyword evidence="4" id="KW-1185">Reference proteome</keyword>
<dbReference type="GO" id="GO:0005634">
    <property type="term" value="C:nucleus"/>
    <property type="evidence" value="ECO:0007669"/>
    <property type="project" value="UniProtKB-SubCell"/>
</dbReference>
<dbReference type="EnsemblPlants" id="OBART06G18130.1">
    <property type="protein sequence ID" value="OBART06G18130.1"/>
    <property type="gene ID" value="OBART06G18130"/>
</dbReference>
<dbReference type="GO" id="GO:0006351">
    <property type="term" value="P:DNA-templated transcription"/>
    <property type="evidence" value="ECO:0007669"/>
    <property type="project" value="InterPro"/>
</dbReference>
<dbReference type="GO" id="GO:0003700">
    <property type="term" value="F:DNA-binding transcription factor activity"/>
    <property type="evidence" value="ECO:0007669"/>
    <property type="project" value="UniProtKB-UniRule"/>
</dbReference>
<reference evidence="3" key="1">
    <citation type="journal article" date="2009" name="Rice">
        <title>De Novo Next Generation Sequencing of Plant Genomes.</title>
        <authorList>
            <person name="Rounsley S."/>
            <person name="Marri P.R."/>
            <person name="Yu Y."/>
            <person name="He R."/>
            <person name="Sisneros N."/>
            <person name="Goicoechea J.L."/>
            <person name="Lee S.J."/>
            <person name="Angelova A."/>
            <person name="Kudrna D."/>
            <person name="Luo M."/>
            <person name="Affourtit J."/>
            <person name="Desany B."/>
            <person name="Knight J."/>
            <person name="Niazi F."/>
            <person name="Egholm M."/>
            <person name="Wing R.A."/>
        </authorList>
    </citation>
    <scope>NUCLEOTIDE SEQUENCE [LARGE SCALE GENOMIC DNA]</scope>
    <source>
        <strain evidence="3">cv. IRGC 105608</strain>
    </source>
</reference>
<sequence>MGGMPAHHDVQMVDGAPDDFAFGSSSNGNNESPGLVKAWEGERIHEECASDELELTLGSSKTRADPS</sequence>
<accession>A0A0D3GHQ5</accession>
<comment type="subcellular location">
    <subcellularLocation>
        <location evidence="1">Nucleus</location>
    </subcellularLocation>
</comment>
<evidence type="ECO:0000313" key="3">
    <source>
        <dbReference type="EnsemblPlants" id="OBART06G18130.1"/>
    </source>
</evidence>
<evidence type="ECO:0000256" key="2">
    <source>
        <dbReference type="SAM" id="MobiDB-lite"/>
    </source>
</evidence>
<comment type="similarity">
    <text evidence="1">Belongs to the BZR/LAT61 family.</text>
</comment>
<keyword evidence="1" id="KW-0804">Transcription</keyword>
<protein>
    <recommendedName>
        <fullName evidence="1">Protein BZR1 homolog</fullName>
    </recommendedName>
    <alternativeName>
        <fullName evidence="1">Protein BRASSINAZOLE-RESISTANT 1 homolog</fullName>
    </alternativeName>
</protein>
<dbReference type="eggNOG" id="ENOG502QQEG">
    <property type="taxonomic scope" value="Eukaryota"/>
</dbReference>
<dbReference type="STRING" id="65489.A0A0D3GHQ5"/>
<keyword evidence="1" id="KW-0238">DNA-binding</keyword>
<dbReference type="PANTHER" id="PTHR31506:SF2">
    <property type="entry name" value="BES1_BZR1 HOMOLOG PROTEIN 3"/>
    <property type="match status" value="1"/>
</dbReference>
<keyword evidence="1" id="KW-0805">Transcription regulation</keyword>
<evidence type="ECO:0000313" key="4">
    <source>
        <dbReference type="Proteomes" id="UP000026960"/>
    </source>
</evidence>
<comment type="function">
    <text evidence="1">Functions in brassinosteroid signaling. May function as transcriptional repressor.</text>
</comment>
<name>A0A0D3GHQ5_9ORYZ</name>
<feature type="compositionally biased region" description="Low complexity" evidence="2">
    <location>
        <begin position="23"/>
        <end position="34"/>
    </location>
</feature>
<dbReference type="GO" id="GO:0009742">
    <property type="term" value="P:brassinosteroid mediated signaling pathway"/>
    <property type="evidence" value="ECO:0007669"/>
    <property type="project" value="UniProtKB-UniRule"/>
</dbReference>
<evidence type="ECO:0000256" key="1">
    <source>
        <dbReference type="RuleBase" id="RU369040"/>
    </source>
</evidence>
<feature type="region of interest" description="Disordered" evidence="2">
    <location>
        <begin position="1"/>
        <end position="36"/>
    </location>
</feature>
<reference evidence="3" key="2">
    <citation type="submission" date="2015-03" db="UniProtKB">
        <authorList>
            <consortium name="EnsemblPlants"/>
        </authorList>
    </citation>
    <scope>IDENTIFICATION</scope>
</reference>
<dbReference type="PaxDb" id="65489-OBART06G18130.1"/>